<evidence type="ECO:0000256" key="1">
    <source>
        <dbReference type="ARBA" id="ARBA00022499"/>
    </source>
</evidence>
<evidence type="ECO:0000256" key="3">
    <source>
        <dbReference type="ARBA" id="ARBA00022771"/>
    </source>
</evidence>
<dbReference type="PANTHER" id="PTHR10782:SF12">
    <property type="entry name" value="E3 SUMO-PROTEIN LIGASE PIAS2"/>
    <property type="match status" value="1"/>
</dbReference>
<sequence length="272" mass="29531">MRLTIPCRAVTCTHLQCFDAALYLQMNEKKPTWICPVCDKKAAYESLILDGLFMEILNDCSDVDEIKFQEDGSWCPMRPKKEAMKVSSQPCAKIESSSVLSKPCSVTVASETSKKKVDVIDLTIESSSDEEEDPPVKRKCIFMSETQSSPTKGVLMYQPSSVRVPSVTSVDPAAIPPSLTDYSVPFHHTPISSMSSDLPGLDFLSLIPVDPQQYCPPMFLDSLTSSLTASSTSVTTTSPHESSTHVSSSSSRSETGVITSSGSNIPDIISLD</sequence>
<dbReference type="Pfam" id="PF02891">
    <property type="entry name" value="zf-MIZ"/>
    <property type="match status" value="1"/>
</dbReference>
<feature type="domain" description="SP-RING-type" evidence="7">
    <location>
        <begin position="1"/>
        <end position="62"/>
    </location>
</feature>
<dbReference type="KEGG" id="ccan:109690059"/>
<dbReference type="GO" id="GO:0061665">
    <property type="term" value="F:SUMO ligase activity"/>
    <property type="evidence" value="ECO:0007669"/>
    <property type="project" value="TreeGrafter"/>
</dbReference>
<gene>
    <name evidence="8" type="primary">LOC109690059</name>
</gene>
<keyword evidence="2" id="KW-0479">Metal-binding</keyword>
<dbReference type="InterPro" id="IPR013083">
    <property type="entry name" value="Znf_RING/FYVE/PHD"/>
</dbReference>
<evidence type="ECO:0000256" key="5">
    <source>
        <dbReference type="PROSITE-ProRule" id="PRU00452"/>
    </source>
</evidence>
<dbReference type="GO" id="GO:0000785">
    <property type="term" value="C:chromatin"/>
    <property type="evidence" value="ECO:0007669"/>
    <property type="project" value="TreeGrafter"/>
</dbReference>
<keyword evidence="3 5" id="KW-0863">Zinc-finger</keyword>
<feature type="compositionally biased region" description="Low complexity" evidence="6">
    <location>
        <begin position="231"/>
        <end position="261"/>
    </location>
</feature>
<evidence type="ECO:0000259" key="7">
    <source>
        <dbReference type="PROSITE" id="PS51044"/>
    </source>
</evidence>
<dbReference type="InterPro" id="IPR004181">
    <property type="entry name" value="Znf_MIZ"/>
</dbReference>
<organism evidence="8">
    <name type="scientific">Castor canadensis</name>
    <name type="common">American beaver</name>
    <dbReference type="NCBI Taxonomy" id="51338"/>
    <lineage>
        <taxon>Eukaryota</taxon>
        <taxon>Metazoa</taxon>
        <taxon>Chordata</taxon>
        <taxon>Craniata</taxon>
        <taxon>Vertebrata</taxon>
        <taxon>Euteleostomi</taxon>
        <taxon>Mammalia</taxon>
        <taxon>Eutheria</taxon>
        <taxon>Euarchontoglires</taxon>
        <taxon>Glires</taxon>
        <taxon>Rodentia</taxon>
        <taxon>Castorimorpha</taxon>
        <taxon>Castoridae</taxon>
        <taxon>Castor</taxon>
    </lineage>
</organism>
<keyword evidence="4" id="KW-0862">Zinc</keyword>
<dbReference type="PANTHER" id="PTHR10782">
    <property type="entry name" value="ZINC FINGER MIZ DOMAIN-CONTAINING PROTEIN"/>
    <property type="match status" value="1"/>
</dbReference>
<proteinExistence type="predicted"/>
<dbReference type="AlphaFoldDB" id="A0A8B7UZ79"/>
<dbReference type="GO" id="GO:0016925">
    <property type="term" value="P:protein sumoylation"/>
    <property type="evidence" value="ECO:0007669"/>
    <property type="project" value="TreeGrafter"/>
</dbReference>
<dbReference type="GO" id="GO:0006357">
    <property type="term" value="P:regulation of transcription by RNA polymerase II"/>
    <property type="evidence" value="ECO:0007669"/>
    <property type="project" value="TreeGrafter"/>
</dbReference>
<dbReference type="RefSeq" id="XP_020024783.1">
    <property type="nucleotide sequence ID" value="XM_020169194.1"/>
</dbReference>
<feature type="region of interest" description="Disordered" evidence="6">
    <location>
        <begin position="231"/>
        <end position="272"/>
    </location>
</feature>
<name>A0A8B7UZ79_CASCN</name>
<accession>A0A8B7UZ79</accession>
<dbReference type="OrthoDB" id="10263264at2759"/>
<dbReference type="GO" id="GO:0008270">
    <property type="term" value="F:zinc ion binding"/>
    <property type="evidence" value="ECO:0007669"/>
    <property type="project" value="UniProtKB-KW"/>
</dbReference>
<evidence type="ECO:0000256" key="6">
    <source>
        <dbReference type="SAM" id="MobiDB-lite"/>
    </source>
</evidence>
<evidence type="ECO:0000313" key="8">
    <source>
        <dbReference type="RefSeq" id="XP_020024783.1"/>
    </source>
</evidence>
<evidence type="ECO:0000256" key="4">
    <source>
        <dbReference type="ARBA" id="ARBA00022833"/>
    </source>
</evidence>
<reference evidence="8" key="1">
    <citation type="submission" date="2025-08" db="UniProtKB">
        <authorList>
            <consortium name="RefSeq"/>
        </authorList>
    </citation>
    <scope>IDENTIFICATION</scope>
    <source>
        <tissue evidence="8">Leukocyte</tissue>
    </source>
</reference>
<evidence type="ECO:0000256" key="2">
    <source>
        <dbReference type="ARBA" id="ARBA00022723"/>
    </source>
</evidence>
<dbReference type="GO" id="GO:0003712">
    <property type="term" value="F:transcription coregulator activity"/>
    <property type="evidence" value="ECO:0007669"/>
    <property type="project" value="TreeGrafter"/>
</dbReference>
<dbReference type="PROSITE" id="PS51044">
    <property type="entry name" value="ZF_SP_RING"/>
    <property type="match status" value="1"/>
</dbReference>
<protein>
    <submittedName>
        <fullName evidence="8">E3 SUMO-protein ligase PIAS2-like isoform X1</fullName>
    </submittedName>
</protein>
<dbReference type="Gene3D" id="3.30.40.10">
    <property type="entry name" value="Zinc/RING finger domain, C3HC4 (zinc finger)"/>
    <property type="match status" value="1"/>
</dbReference>
<keyword evidence="1" id="KW-1017">Isopeptide bond</keyword>